<organism evidence="1">
    <name type="scientific">Daucus carota subsp. sativus</name>
    <name type="common">Carrot</name>
    <dbReference type="NCBI Taxonomy" id="79200"/>
    <lineage>
        <taxon>Eukaryota</taxon>
        <taxon>Viridiplantae</taxon>
        <taxon>Streptophyta</taxon>
        <taxon>Embryophyta</taxon>
        <taxon>Tracheophyta</taxon>
        <taxon>Spermatophyta</taxon>
        <taxon>Magnoliopsida</taxon>
        <taxon>eudicotyledons</taxon>
        <taxon>Gunneridae</taxon>
        <taxon>Pentapetalae</taxon>
        <taxon>asterids</taxon>
        <taxon>campanulids</taxon>
        <taxon>Apiales</taxon>
        <taxon>Apiaceae</taxon>
        <taxon>Apioideae</taxon>
        <taxon>Scandiceae</taxon>
        <taxon>Daucinae</taxon>
        <taxon>Daucus</taxon>
        <taxon>Daucus sect. Daucus</taxon>
    </lineage>
</organism>
<accession>A0A162A9V2</accession>
<sequence length="114" mass="12841">METMLDKGLKEHMDSVAKILEALLLHCQVEEAIIRTELLLHNGCAPNVDKLLNVLCEETKTIAALKLLDFCWDKYCIIDFSNYEKVLDSLVTARKTLSAYSILRKIVEKGGTAD</sequence>
<evidence type="ECO:0000313" key="1">
    <source>
        <dbReference type="EMBL" id="KZM97650.1"/>
    </source>
</evidence>
<reference evidence="2" key="2">
    <citation type="submission" date="2022-03" db="EMBL/GenBank/DDBJ databases">
        <title>Draft title - Genomic analysis of global carrot germplasm unveils the trajectory of domestication and the origin of high carotenoid orange carrot.</title>
        <authorList>
            <person name="Iorizzo M."/>
            <person name="Ellison S."/>
            <person name="Senalik D."/>
            <person name="Macko-Podgorni A."/>
            <person name="Grzebelus D."/>
            <person name="Bostan H."/>
            <person name="Rolling W."/>
            <person name="Curaba J."/>
            <person name="Simon P."/>
        </authorList>
    </citation>
    <scope>NUCLEOTIDE SEQUENCE</scope>
    <source>
        <tissue evidence="2">Leaf</tissue>
    </source>
</reference>
<dbReference type="OMA" id="HVEENHR"/>
<evidence type="ECO:0000313" key="3">
    <source>
        <dbReference type="Proteomes" id="UP000077755"/>
    </source>
</evidence>
<dbReference type="Gramene" id="KZM97650">
    <property type="protein sequence ID" value="KZM97650"/>
    <property type="gene ID" value="DCAR_014988"/>
</dbReference>
<dbReference type="AlphaFoldDB" id="A0A162A9V2"/>
<evidence type="ECO:0000313" key="2">
    <source>
        <dbReference type="EMBL" id="WOG96500.1"/>
    </source>
</evidence>
<dbReference type="EMBL" id="CP093346">
    <property type="protein sequence ID" value="WOG96500.1"/>
    <property type="molecule type" value="Genomic_DNA"/>
</dbReference>
<gene>
    <name evidence="1" type="ORF">DCAR_014988</name>
    <name evidence="2" type="ORF">DCAR_0415836</name>
</gene>
<dbReference type="STRING" id="79200.A0A162A9V2"/>
<name>A0A162A9V2_DAUCS</name>
<proteinExistence type="predicted"/>
<protein>
    <submittedName>
        <fullName evidence="1">Uncharacterized protein</fullName>
    </submittedName>
</protein>
<dbReference type="Proteomes" id="UP000077755">
    <property type="component" value="Chromosome 4"/>
</dbReference>
<keyword evidence="3" id="KW-1185">Reference proteome</keyword>
<reference evidence="1" key="1">
    <citation type="journal article" date="2016" name="Nat. Genet.">
        <title>A high-quality carrot genome assembly provides new insights into carotenoid accumulation and asterid genome evolution.</title>
        <authorList>
            <person name="Iorizzo M."/>
            <person name="Ellison S."/>
            <person name="Senalik D."/>
            <person name="Zeng P."/>
            <person name="Satapoomin P."/>
            <person name="Huang J."/>
            <person name="Bowman M."/>
            <person name="Iovene M."/>
            <person name="Sanseverino W."/>
            <person name="Cavagnaro P."/>
            <person name="Yildiz M."/>
            <person name="Macko-Podgorni A."/>
            <person name="Moranska E."/>
            <person name="Grzebelus E."/>
            <person name="Grzebelus D."/>
            <person name="Ashrafi H."/>
            <person name="Zheng Z."/>
            <person name="Cheng S."/>
            <person name="Spooner D."/>
            <person name="Van Deynze A."/>
            <person name="Simon P."/>
        </authorList>
    </citation>
    <scope>NUCLEOTIDE SEQUENCE [LARGE SCALE GENOMIC DNA]</scope>
    <source>
        <tissue evidence="1">Leaf</tissue>
    </source>
</reference>
<dbReference type="EMBL" id="LNRQ01000004">
    <property type="protein sequence ID" value="KZM97650.1"/>
    <property type="molecule type" value="Genomic_DNA"/>
</dbReference>